<dbReference type="InterPro" id="IPR002885">
    <property type="entry name" value="PPR_rpt"/>
</dbReference>
<dbReference type="Gene3D" id="1.25.40.10">
    <property type="entry name" value="Tetratricopeptide repeat domain"/>
    <property type="match status" value="3"/>
</dbReference>
<feature type="repeat" description="PPR" evidence="2">
    <location>
        <begin position="221"/>
        <end position="255"/>
    </location>
</feature>
<sequence>MPEKNFVAWTCLLQASAHHKHVREAKLVFDLFPCHDVVSCTVLLEASILSDRIQEAKSLFDAMPRRNSVCWNALSSSYAQAGHMAAAIEVLRKMPESTAASFAAMITGFGVAGCIGEAKSIFDISPERMQSSWNALMQCCRSKGVETLETIFHRMPCWDLFGKNILLLGFAQSGHIKAASELFHSIPDKDTASWNSMLAAHALHGDLESAASTFATLARPDLLSWNSMLAAYARSGDCRAAIHLLQRMVLEGDTPDEISFLNVLSGVTHRGLVDQGLLHFQSMRSDFCLEPKVEHYTCVLNLLSCCASREDLEVLIDTMPCLPGSFSWRSLLSACQSFQTGDQAAARLLEMDSNNAATLVMLSNMLKLPA</sequence>
<name>D8T5I0_SELML</name>
<dbReference type="Pfam" id="PF01535">
    <property type="entry name" value="PPR"/>
    <property type="match status" value="6"/>
</dbReference>
<dbReference type="InParanoid" id="D8T5I0"/>
<protein>
    <recommendedName>
        <fullName evidence="5">Pentacotripeptide-repeat region of PRORP domain-containing protein</fullName>
    </recommendedName>
</protein>
<keyword evidence="1" id="KW-0677">Repeat</keyword>
<dbReference type="PANTHER" id="PTHR47926:SF533">
    <property type="entry name" value="DYW DOMAIN-CONTAINING PROTEIN"/>
    <property type="match status" value="1"/>
</dbReference>
<dbReference type="AlphaFoldDB" id="D8T5I0"/>
<dbReference type="EMBL" id="GL377677">
    <property type="protein sequence ID" value="EFJ08085.1"/>
    <property type="molecule type" value="Genomic_DNA"/>
</dbReference>
<organism evidence="4">
    <name type="scientific">Selaginella moellendorffii</name>
    <name type="common">Spikemoss</name>
    <dbReference type="NCBI Taxonomy" id="88036"/>
    <lineage>
        <taxon>Eukaryota</taxon>
        <taxon>Viridiplantae</taxon>
        <taxon>Streptophyta</taxon>
        <taxon>Embryophyta</taxon>
        <taxon>Tracheophyta</taxon>
        <taxon>Lycopodiopsida</taxon>
        <taxon>Selaginellales</taxon>
        <taxon>Selaginellaceae</taxon>
        <taxon>Selaginella</taxon>
    </lineage>
</organism>
<dbReference type="InterPro" id="IPR011990">
    <property type="entry name" value="TPR-like_helical_dom_sf"/>
</dbReference>
<dbReference type="NCBIfam" id="TIGR00756">
    <property type="entry name" value="PPR"/>
    <property type="match status" value="1"/>
</dbReference>
<gene>
    <name evidence="3" type="ORF">SELMODRAFT_161227</name>
</gene>
<dbReference type="HOGENOM" id="CLU_002706_0_0_1"/>
<dbReference type="eggNOG" id="KOG4197">
    <property type="taxonomic scope" value="Eukaryota"/>
</dbReference>
<dbReference type="InterPro" id="IPR046960">
    <property type="entry name" value="PPR_At4g14850-like_plant"/>
</dbReference>
<evidence type="ECO:0000256" key="1">
    <source>
        <dbReference type="ARBA" id="ARBA00022737"/>
    </source>
</evidence>
<keyword evidence="4" id="KW-1185">Reference proteome</keyword>
<dbReference type="GO" id="GO:0003723">
    <property type="term" value="F:RNA binding"/>
    <property type="evidence" value="ECO:0007669"/>
    <property type="project" value="InterPro"/>
</dbReference>
<feature type="repeat" description="PPR" evidence="2">
    <location>
        <begin position="67"/>
        <end position="101"/>
    </location>
</feature>
<evidence type="ECO:0000313" key="4">
    <source>
        <dbReference type="Proteomes" id="UP000001514"/>
    </source>
</evidence>
<accession>D8T5I0</accession>
<evidence type="ECO:0008006" key="5">
    <source>
        <dbReference type="Google" id="ProtNLM"/>
    </source>
</evidence>
<dbReference type="PANTHER" id="PTHR47926">
    <property type="entry name" value="PENTATRICOPEPTIDE REPEAT-CONTAINING PROTEIN"/>
    <property type="match status" value="1"/>
</dbReference>
<proteinExistence type="predicted"/>
<evidence type="ECO:0000313" key="3">
    <source>
        <dbReference type="EMBL" id="EFJ08085.1"/>
    </source>
</evidence>
<evidence type="ECO:0000256" key="2">
    <source>
        <dbReference type="PROSITE-ProRule" id="PRU00708"/>
    </source>
</evidence>
<dbReference type="Gramene" id="EFJ08085">
    <property type="protein sequence ID" value="EFJ08085"/>
    <property type="gene ID" value="SELMODRAFT_161227"/>
</dbReference>
<dbReference type="FunFam" id="1.25.40.10:FF:000158">
    <property type="entry name" value="pentatricopeptide repeat-containing protein At2g33680"/>
    <property type="match status" value="1"/>
</dbReference>
<dbReference type="PROSITE" id="PS51375">
    <property type="entry name" value="PPR"/>
    <property type="match status" value="2"/>
</dbReference>
<dbReference type="KEGG" id="smo:SELMODRAFT_161227"/>
<dbReference type="Proteomes" id="UP000001514">
    <property type="component" value="Unassembled WGS sequence"/>
</dbReference>
<dbReference type="GO" id="GO:0048731">
    <property type="term" value="P:system development"/>
    <property type="evidence" value="ECO:0007669"/>
    <property type="project" value="UniProtKB-ARBA"/>
</dbReference>
<reference evidence="3 4" key="1">
    <citation type="journal article" date="2011" name="Science">
        <title>The Selaginella genome identifies genetic changes associated with the evolution of vascular plants.</title>
        <authorList>
            <person name="Banks J.A."/>
            <person name="Nishiyama T."/>
            <person name="Hasebe M."/>
            <person name="Bowman J.L."/>
            <person name="Gribskov M."/>
            <person name="dePamphilis C."/>
            <person name="Albert V.A."/>
            <person name="Aono N."/>
            <person name="Aoyama T."/>
            <person name="Ambrose B.A."/>
            <person name="Ashton N.W."/>
            <person name="Axtell M.J."/>
            <person name="Barker E."/>
            <person name="Barker M.S."/>
            <person name="Bennetzen J.L."/>
            <person name="Bonawitz N.D."/>
            <person name="Chapple C."/>
            <person name="Cheng C."/>
            <person name="Correa L.G."/>
            <person name="Dacre M."/>
            <person name="DeBarry J."/>
            <person name="Dreyer I."/>
            <person name="Elias M."/>
            <person name="Engstrom E.M."/>
            <person name="Estelle M."/>
            <person name="Feng L."/>
            <person name="Finet C."/>
            <person name="Floyd S.K."/>
            <person name="Frommer W.B."/>
            <person name="Fujita T."/>
            <person name="Gramzow L."/>
            <person name="Gutensohn M."/>
            <person name="Harholt J."/>
            <person name="Hattori M."/>
            <person name="Heyl A."/>
            <person name="Hirai T."/>
            <person name="Hiwatashi Y."/>
            <person name="Ishikawa M."/>
            <person name="Iwata M."/>
            <person name="Karol K.G."/>
            <person name="Koehler B."/>
            <person name="Kolukisaoglu U."/>
            <person name="Kubo M."/>
            <person name="Kurata T."/>
            <person name="Lalonde S."/>
            <person name="Li K."/>
            <person name="Li Y."/>
            <person name="Litt A."/>
            <person name="Lyons E."/>
            <person name="Manning G."/>
            <person name="Maruyama T."/>
            <person name="Michael T.P."/>
            <person name="Mikami K."/>
            <person name="Miyazaki S."/>
            <person name="Morinaga S."/>
            <person name="Murata T."/>
            <person name="Mueller-Roeber B."/>
            <person name="Nelson D.R."/>
            <person name="Obara M."/>
            <person name="Oguri Y."/>
            <person name="Olmstead R.G."/>
            <person name="Onodera N."/>
            <person name="Petersen B.L."/>
            <person name="Pils B."/>
            <person name="Prigge M."/>
            <person name="Rensing S.A."/>
            <person name="Riano-Pachon D.M."/>
            <person name="Roberts A.W."/>
            <person name="Sato Y."/>
            <person name="Scheller H.V."/>
            <person name="Schulz B."/>
            <person name="Schulz C."/>
            <person name="Shakirov E.V."/>
            <person name="Shibagaki N."/>
            <person name="Shinohara N."/>
            <person name="Shippen D.E."/>
            <person name="Soerensen I."/>
            <person name="Sotooka R."/>
            <person name="Sugimoto N."/>
            <person name="Sugita M."/>
            <person name="Sumikawa N."/>
            <person name="Tanurdzic M."/>
            <person name="Theissen G."/>
            <person name="Ulvskov P."/>
            <person name="Wakazuki S."/>
            <person name="Weng J.K."/>
            <person name="Willats W.W."/>
            <person name="Wipf D."/>
            <person name="Wolf P.G."/>
            <person name="Yang L."/>
            <person name="Zimmer A.D."/>
            <person name="Zhu Q."/>
            <person name="Mitros T."/>
            <person name="Hellsten U."/>
            <person name="Loque D."/>
            <person name="Otillar R."/>
            <person name="Salamov A."/>
            <person name="Schmutz J."/>
            <person name="Shapiro H."/>
            <person name="Lindquist E."/>
            <person name="Lucas S."/>
            <person name="Rokhsar D."/>
            <person name="Grigoriev I.V."/>
        </authorList>
    </citation>
    <scope>NUCLEOTIDE SEQUENCE [LARGE SCALE GENOMIC DNA]</scope>
</reference>
<dbReference type="GO" id="GO:0009451">
    <property type="term" value="P:RNA modification"/>
    <property type="evidence" value="ECO:0007669"/>
    <property type="project" value="InterPro"/>
</dbReference>